<dbReference type="PATRIC" id="fig|454.4.peg.2866"/>
<evidence type="ECO:0000313" key="2">
    <source>
        <dbReference type="EMBL" id="KTD14384.1"/>
    </source>
</evidence>
<dbReference type="GO" id="GO:0003677">
    <property type="term" value="F:DNA binding"/>
    <property type="evidence" value="ECO:0007669"/>
    <property type="project" value="InterPro"/>
</dbReference>
<proteinExistence type="predicted"/>
<protein>
    <submittedName>
        <fullName evidence="2">Transposase</fullName>
    </submittedName>
</protein>
<dbReference type="GO" id="GO:0006313">
    <property type="term" value="P:DNA transposition"/>
    <property type="evidence" value="ECO:0007669"/>
    <property type="project" value="InterPro"/>
</dbReference>
<name>A0A0W0V2M5_9GAMM</name>
<dbReference type="OrthoDB" id="1091931at2"/>
<dbReference type="InterPro" id="IPR002559">
    <property type="entry name" value="Transposase_11"/>
</dbReference>
<organism evidence="2 3">
    <name type="scientific">Legionella israelensis</name>
    <dbReference type="NCBI Taxonomy" id="454"/>
    <lineage>
        <taxon>Bacteria</taxon>
        <taxon>Pseudomonadati</taxon>
        <taxon>Pseudomonadota</taxon>
        <taxon>Gammaproteobacteria</taxon>
        <taxon>Legionellales</taxon>
        <taxon>Legionellaceae</taxon>
        <taxon>Legionella</taxon>
    </lineage>
</organism>
<dbReference type="SUPFAM" id="SSF53098">
    <property type="entry name" value="Ribonuclease H-like"/>
    <property type="match status" value="1"/>
</dbReference>
<dbReference type="RefSeq" id="WP_058502884.1">
    <property type="nucleotide sequence ID" value="NZ_CAAAJA010000102.1"/>
</dbReference>
<dbReference type="Pfam" id="PF01609">
    <property type="entry name" value="DDE_Tnp_1"/>
    <property type="match status" value="1"/>
</dbReference>
<dbReference type="Proteomes" id="UP000054761">
    <property type="component" value="Unassembled WGS sequence"/>
</dbReference>
<dbReference type="InterPro" id="IPR012337">
    <property type="entry name" value="RNaseH-like_sf"/>
</dbReference>
<gene>
    <name evidence="2" type="ORF">Lisr_2612</name>
</gene>
<dbReference type="AlphaFoldDB" id="A0A0W0V2M5"/>
<comment type="caution">
    <text evidence="2">The sequence shown here is derived from an EMBL/GenBank/DDBJ whole genome shotgun (WGS) entry which is preliminary data.</text>
</comment>
<dbReference type="InterPro" id="IPR047658">
    <property type="entry name" value="IS4-like_transpos"/>
</dbReference>
<dbReference type="EMBL" id="LNYH01000149">
    <property type="protein sequence ID" value="KTD14384.1"/>
    <property type="molecule type" value="Genomic_DNA"/>
</dbReference>
<sequence length="363" mass="42232">MKYISELVEILGQQLSWHKSRLDCFGQMLLALFMVRSVNLSEIAVAMPGEALIESRYKRVKRFFSGFTFPFEPISRWIYLLFFSQSQSVYLAIDRTNWFWGKAKINIFMLSVCYEGLAIPLFWTLLDKAGTTTAKEQINLISRFIALFGKEPIQGVLADREFPNKALIAWLVEENIPFYLRIKGNMDVCIGKKKFKTSAQLFSHLAPFQQQVFGMRVHVFGQPLYLAGSKNSRDELMIVVTNKNPKNAIACYLRRWEIETLFCALKSRGWRFEETHIVDQSRIEKLIALLAIGFVWAHKIGEGRAQLRPIPLKKLRHQKRPQNSFFRLGLDTLRDFLTNFKINSNLFLKYLSCIDIKPMENCF</sequence>
<dbReference type="STRING" id="454.Lisr_2612"/>
<reference evidence="2 3" key="1">
    <citation type="submission" date="2015-11" db="EMBL/GenBank/DDBJ databases">
        <title>Genomic analysis of 38 Legionella species identifies large and diverse effector repertoires.</title>
        <authorList>
            <person name="Burstein D."/>
            <person name="Amaro F."/>
            <person name="Zusman T."/>
            <person name="Lifshitz Z."/>
            <person name="Cohen O."/>
            <person name="Gilbert J.A."/>
            <person name="Pupko T."/>
            <person name="Shuman H.A."/>
            <person name="Segal G."/>
        </authorList>
    </citation>
    <scope>NUCLEOTIDE SEQUENCE [LARGE SCALE GENOMIC DNA]</scope>
    <source>
        <strain evidence="2 3">Bercovier 4</strain>
    </source>
</reference>
<dbReference type="NCBIfam" id="NF033591">
    <property type="entry name" value="transpos_IS4_2"/>
    <property type="match status" value="1"/>
</dbReference>
<accession>A0A0W0V2M5</accession>
<evidence type="ECO:0000313" key="3">
    <source>
        <dbReference type="Proteomes" id="UP000054761"/>
    </source>
</evidence>
<dbReference type="GO" id="GO:0004803">
    <property type="term" value="F:transposase activity"/>
    <property type="evidence" value="ECO:0007669"/>
    <property type="project" value="InterPro"/>
</dbReference>
<feature type="domain" description="Transposase IS4-like" evidence="1">
    <location>
        <begin position="140"/>
        <end position="292"/>
    </location>
</feature>
<evidence type="ECO:0000259" key="1">
    <source>
        <dbReference type="Pfam" id="PF01609"/>
    </source>
</evidence>
<keyword evidence="3" id="KW-1185">Reference proteome</keyword>